<dbReference type="AlphaFoldDB" id="A0A9D9DR27"/>
<evidence type="ECO:0000313" key="8">
    <source>
        <dbReference type="Proteomes" id="UP000823612"/>
    </source>
</evidence>
<gene>
    <name evidence="5" type="primary">ispH</name>
    <name evidence="7" type="ORF">IAB08_00395</name>
</gene>
<feature type="binding site" evidence="5">
    <location>
        <position position="107"/>
    </location>
    <ligand>
        <name>isopentenyl diphosphate</name>
        <dbReference type="ChEBI" id="CHEBI:128769"/>
    </ligand>
</feature>
<dbReference type="Pfam" id="PF02401">
    <property type="entry name" value="LYTB"/>
    <property type="match status" value="1"/>
</dbReference>
<dbReference type="HAMAP" id="MF_00191">
    <property type="entry name" value="IspH"/>
    <property type="match status" value="1"/>
</dbReference>
<feature type="binding site" evidence="5">
    <location>
        <position position="259"/>
    </location>
    <ligand>
        <name>isopentenyl diphosphate</name>
        <dbReference type="ChEBI" id="CHEBI:128769"/>
    </ligand>
</feature>
<dbReference type="PANTHER" id="PTHR30426:SF0">
    <property type="entry name" value="4-HYDROXY-3-METHYLBUT-2-ENYL DIPHOSPHATE REDUCTASE"/>
    <property type="match status" value="1"/>
</dbReference>
<dbReference type="GO" id="GO:0046872">
    <property type="term" value="F:metal ion binding"/>
    <property type="evidence" value="ECO:0007669"/>
    <property type="project" value="UniProtKB-KW"/>
</dbReference>
<comment type="similarity">
    <text evidence="5">Belongs to the IspH family.</text>
</comment>
<comment type="caution">
    <text evidence="7">The sequence shown here is derived from an EMBL/GenBank/DDBJ whole genome shotgun (WGS) entry which is preliminary data.</text>
</comment>
<feature type="compositionally biased region" description="Polar residues" evidence="6">
    <location>
        <begin position="336"/>
        <end position="359"/>
    </location>
</feature>
<protein>
    <recommendedName>
        <fullName evidence="5">4-hydroxy-3-methylbut-2-enyl diphosphate reductase</fullName>
        <shortName evidence="5">HMBPP reductase</shortName>
        <ecNumber evidence="5">1.17.7.4</ecNumber>
    </recommendedName>
</protein>
<feature type="binding site" evidence="5">
    <location>
        <position position="309"/>
    </location>
    <ligand>
        <name>(2E)-4-hydroxy-3-methylbut-2-enyl diphosphate</name>
        <dbReference type="ChEBI" id="CHEBI:128753"/>
    </ligand>
</feature>
<feature type="binding site" evidence="5">
    <location>
        <position position="261"/>
    </location>
    <ligand>
        <name>isopentenyl diphosphate</name>
        <dbReference type="ChEBI" id="CHEBI:128769"/>
    </ligand>
</feature>
<dbReference type="Gene3D" id="3.40.50.11270">
    <property type="match status" value="1"/>
</dbReference>
<keyword evidence="3 5" id="KW-0408">Iron</keyword>
<feature type="region of interest" description="Disordered" evidence="6">
    <location>
        <begin position="335"/>
        <end position="389"/>
    </location>
</feature>
<feature type="binding site" evidence="5">
    <location>
        <position position="260"/>
    </location>
    <ligand>
        <name>isopentenyl diphosphate</name>
        <dbReference type="ChEBI" id="CHEBI:128769"/>
    </ligand>
</feature>
<feature type="binding site" evidence="5">
    <location>
        <position position="161"/>
    </location>
    <ligand>
        <name>(2E)-4-hydroxy-3-methylbut-2-enyl diphosphate</name>
        <dbReference type="ChEBI" id="CHEBI:128753"/>
    </ligand>
</feature>
<evidence type="ECO:0000256" key="5">
    <source>
        <dbReference type="HAMAP-Rule" id="MF_00191"/>
    </source>
</evidence>
<dbReference type="EMBL" id="JADIMZ010000005">
    <property type="protein sequence ID" value="MBO8431742.1"/>
    <property type="molecule type" value="Genomic_DNA"/>
</dbReference>
<keyword evidence="5" id="KW-0414">Isoprene biosynthesis</keyword>
<feature type="binding site" evidence="5">
    <location>
        <position position="107"/>
    </location>
    <ligand>
        <name>dimethylallyl diphosphate</name>
        <dbReference type="ChEBI" id="CHEBI:57623"/>
    </ligand>
</feature>
<comment type="catalytic activity">
    <reaction evidence="5">
        <text>isopentenyl diphosphate + 2 oxidized [2Fe-2S]-[ferredoxin] + H2O = (2E)-4-hydroxy-3-methylbut-2-enyl diphosphate + 2 reduced [2Fe-2S]-[ferredoxin] + 2 H(+)</text>
        <dbReference type="Rhea" id="RHEA:24488"/>
        <dbReference type="Rhea" id="RHEA-COMP:10000"/>
        <dbReference type="Rhea" id="RHEA-COMP:10001"/>
        <dbReference type="ChEBI" id="CHEBI:15377"/>
        <dbReference type="ChEBI" id="CHEBI:15378"/>
        <dbReference type="ChEBI" id="CHEBI:33737"/>
        <dbReference type="ChEBI" id="CHEBI:33738"/>
        <dbReference type="ChEBI" id="CHEBI:128753"/>
        <dbReference type="ChEBI" id="CHEBI:128769"/>
        <dbReference type="EC" id="1.17.7.4"/>
    </reaction>
</comment>
<proteinExistence type="inferred from homology"/>
<dbReference type="GO" id="GO:0016114">
    <property type="term" value="P:terpenoid biosynthetic process"/>
    <property type="evidence" value="ECO:0007669"/>
    <property type="project" value="UniProtKB-UniRule"/>
</dbReference>
<organism evidence="7 8">
    <name type="scientific">Candidatus Pullibacteroides excrementavium</name>
    <dbReference type="NCBI Taxonomy" id="2840905"/>
    <lineage>
        <taxon>Bacteria</taxon>
        <taxon>Pseudomonadati</taxon>
        <taxon>Bacteroidota</taxon>
        <taxon>Bacteroidia</taxon>
        <taxon>Bacteroidales</taxon>
        <taxon>Candidatus Pullibacteroides</taxon>
    </lineage>
</organism>
<keyword evidence="1 5" id="KW-0004">4Fe-4S</keyword>
<evidence type="ECO:0000256" key="3">
    <source>
        <dbReference type="ARBA" id="ARBA00023004"/>
    </source>
</evidence>
<feature type="active site" description="Proton donor" evidence="5">
    <location>
        <position position="163"/>
    </location>
</feature>
<dbReference type="EC" id="1.17.7.4" evidence="5"/>
<evidence type="ECO:0000256" key="6">
    <source>
        <dbReference type="SAM" id="MobiDB-lite"/>
    </source>
</evidence>
<feature type="binding site" evidence="5">
    <location>
        <position position="260"/>
    </location>
    <ligand>
        <name>dimethylallyl diphosphate</name>
        <dbReference type="ChEBI" id="CHEBI:57623"/>
    </ligand>
</feature>
<keyword evidence="2 5" id="KW-0479">Metal-binding</keyword>
<comment type="pathway">
    <text evidence="5">Isoprenoid biosynthesis; isopentenyl diphosphate biosynthesis via DXP pathway; isopentenyl diphosphate from 1-deoxy-D-xylulose 5-phosphate: step 6/6.</text>
</comment>
<keyword evidence="5 7" id="KW-0560">Oxidoreductase</keyword>
<feature type="binding site" evidence="5">
    <location>
        <position position="73"/>
    </location>
    <ligand>
        <name>(2E)-4-hydroxy-3-methylbut-2-enyl diphosphate</name>
        <dbReference type="ChEBI" id="CHEBI:128753"/>
    </ligand>
</feature>
<feature type="binding site" evidence="5">
    <location>
        <position position="231"/>
    </location>
    <ligand>
        <name>[4Fe-4S] cluster</name>
        <dbReference type="ChEBI" id="CHEBI:49883"/>
    </ligand>
</feature>
<name>A0A9D9DR27_9BACT</name>
<dbReference type="GO" id="GO:0050992">
    <property type="term" value="P:dimethylallyl diphosphate biosynthetic process"/>
    <property type="evidence" value="ECO:0007669"/>
    <property type="project" value="UniProtKB-UniRule"/>
</dbReference>
<dbReference type="Gene3D" id="3.40.1010.20">
    <property type="entry name" value="4-hydroxy-3-methylbut-2-enyl diphosphate reductase, catalytic domain"/>
    <property type="match status" value="2"/>
</dbReference>
<feature type="binding site" evidence="5">
    <location>
        <position position="161"/>
    </location>
    <ligand>
        <name>dimethylallyl diphosphate</name>
        <dbReference type="ChEBI" id="CHEBI:57623"/>
    </ligand>
</feature>
<feature type="binding site" evidence="5">
    <location>
        <position position="260"/>
    </location>
    <ligand>
        <name>(2E)-4-hydroxy-3-methylbut-2-enyl diphosphate</name>
        <dbReference type="ChEBI" id="CHEBI:128753"/>
    </ligand>
</feature>
<feature type="binding site" evidence="5">
    <location>
        <position position="73"/>
    </location>
    <ligand>
        <name>dimethylallyl diphosphate</name>
        <dbReference type="ChEBI" id="CHEBI:57623"/>
    </ligand>
</feature>
<feature type="compositionally biased region" description="Basic and acidic residues" evidence="6">
    <location>
        <begin position="360"/>
        <end position="370"/>
    </location>
</feature>
<dbReference type="NCBIfam" id="NF002187">
    <property type="entry name" value="PRK01045.1-1"/>
    <property type="match status" value="1"/>
</dbReference>
<dbReference type="InterPro" id="IPR003451">
    <property type="entry name" value="LytB/IspH"/>
</dbReference>
<dbReference type="Proteomes" id="UP000823612">
    <property type="component" value="Unassembled WGS sequence"/>
</dbReference>
<dbReference type="NCBIfam" id="TIGR00216">
    <property type="entry name" value="ispH_lytB"/>
    <property type="match status" value="1"/>
</dbReference>
<evidence type="ECO:0000256" key="4">
    <source>
        <dbReference type="ARBA" id="ARBA00023014"/>
    </source>
</evidence>
<feature type="binding site" evidence="5">
    <location>
        <position position="129"/>
    </location>
    <ligand>
        <name>[4Fe-4S] cluster</name>
        <dbReference type="ChEBI" id="CHEBI:49883"/>
    </ligand>
</feature>
<feature type="binding site" evidence="5">
    <location>
        <position position="261"/>
    </location>
    <ligand>
        <name>dimethylallyl diphosphate</name>
        <dbReference type="ChEBI" id="CHEBI:57623"/>
    </ligand>
</feature>
<feature type="binding site" evidence="5">
    <location>
        <position position="107"/>
    </location>
    <ligand>
        <name>(2E)-4-hydroxy-3-methylbut-2-enyl diphosphate</name>
        <dbReference type="ChEBI" id="CHEBI:128753"/>
    </ligand>
</feature>
<comment type="pathway">
    <text evidence="5">Isoprenoid biosynthesis; dimethylallyl diphosphate biosynthesis; dimethylallyl diphosphate from (2E)-4-hydroxy-3-methylbutenyl diphosphate: step 1/1.</text>
</comment>
<feature type="binding site" evidence="5">
    <location>
        <position position="13"/>
    </location>
    <ligand>
        <name>[4Fe-4S] cluster</name>
        <dbReference type="ChEBI" id="CHEBI:49883"/>
    </ligand>
</feature>
<feature type="binding site" evidence="5">
    <location>
        <position position="199"/>
    </location>
    <ligand>
        <name>(2E)-4-hydroxy-3-methylbut-2-enyl diphosphate</name>
        <dbReference type="ChEBI" id="CHEBI:128753"/>
    </ligand>
</feature>
<comment type="cofactor">
    <cofactor evidence="5">
        <name>[4Fe-4S] cluster</name>
        <dbReference type="ChEBI" id="CHEBI:49883"/>
    </cofactor>
    <text evidence="5">Binds 1 [4Fe-4S] cluster per subunit.</text>
</comment>
<evidence type="ECO:0000256" key="2">
    <source>
        <dbReference type="ARBA" id="ARBA00022723"/>
    </source>
</evidence>
<dbReference type="PANTHER" id="PTHR30426">
    <property type="entry name" value="4-HYDROXY-3-METHYLBUT-2-ENYL DIPHOSPHATE REDUCTASE"/>
    <property type="match status" value="1"/>
</dbReference>
<dbReference type="GO" id="GO:0019288">
    <property type="term" value="P:isopentenyl diphosphate biosynthetic process, methylerythritol 4-phosphate pathway"/>
    <property type="evidence" value="ECO:0007669"/>
    <property type="project" value="UniProtKB-UniRule"/>
</dbReference>
<feature type="binding site" evidence="5">
    <location>
        <position position="309"/>
    </location>
    <ligand>
        <name>isopentenyl diphosphate</name>
        <dbReference type="ChEBI" id="CHEBI:128769"/>
    </ligand>
</feature>
<dbReference type="GO" id="GO:0051745">
    <property type="term" value="F:4-hydroxy-3-methylbut-2-enyl diphosphate reductase activity"/>
    <property type="evidence" value="ECO:0007669"/>
    <property type="project" value="UniProtKB-UniRule"/>
</dbReference>
<sequence length="389" mass="42537">MPIITIDTHSGFCFGVVRAIAEAERQLSDRKASRQTKDGTSPCNPADGHAANNQDDSSLHNPAPLYCLGEIVHNTEEVQRLESLGLRIIDMEQFRQLKDAKVLIRAHGEPPSTYQIAQENRIQLIDATCPIVLKLQQRIKAGFEQMQAQGGQVLIFGKAGHAEVIGLNGQTGNRAIVVGSLQEVEKLDFSKPTMLFSQTTMDAEKYAEIARYIAAQCQKHQVEFKSVDSICKSMSQRAGQLREFALQQDAIVFVSGKQSSNGKYLYSICRSYNPDTFFVSSADELKAGDFLDAQGQNRFARIGVCGATSTPMWLMEDVARHIHQFCPELTDAAGSESHTAVSPNPKCTPSSAVPQSSHTAENRPASEESRQSIPASDASKQPGPEPESL</sequence>
<evidence type="ECO:0000256" key="1">
    <source>
        <dbReference type="ARBA" id="ARBA00022485"/>
    </source>
</evidence>
<feature type="region of interest" description="Disordered" evidence="6">
    <location>
        <begin position="27"/>
        <end position="57"/>
    </location>
</feature>
<accession>A0A9D9DR27</accession>
<comment type="catalytic activity">
    <reaction evidence="5">
        <text>dimethylallyl diphosphate + 2 oxidized [2Fe-2S]-[ferredoxin] + H2O = (2E)-4-hydroxy-3-methylbut-2-enyl diphosphate + 2 reduced [2Fe-2S]-[ferredoxin] + 2 H(+)</text>
        <dbReference type="Rhea" id="RHEA:24825"/>
        <dbReference type="Rhea" id="RHEA-COMP:10000"/>
        <dbReference type="Rhea" id="RHEA-COMP:10001"/>
        <dbReference type="ChEBI" id="CHEBI:15377"/>
        <dbReference type="ChEBI" id="CHEBI:15378"/>
        <dbReference type="ChEBI" id="CHEBI:33737"/>
        <dbReference type="ChEBI" id="CHEBI:33738"/>
        <dbReference type="ChEBI" id="CHEBI:57623"/>
        <dbReference type="ChEBI" id="CHEBI:128753"/>
        <dbReference type="EC" id="1.17.7.4"/>
    </reaction>
</comment>
<dbReference type="GO" id="GO:0051539">
    <property type="term" value="F:4 iron, 4 sulfur cluster binding"/>
    <property type="evidence" value="ECO:0007669"/>
    <property type="project" value="UniProtKB-UniRule"/>
</dbReference>
<comment type="function">
    <text evidence="5">Catalyzes the conversion of 1-hydroxy-2-methyl-2-(E)-butenyl 4-diphosphate (HMBPP) into a mixture of isopentenyl diphosphate (IPP) and dimethylallyl diphosphate (DMAPP). Acts in the terminal step of the DOXP/MEP pathway for isoprenoid precursor biosynthesis.</text>
</comment>
<feature type="binding site" evidence="5">
    <location>
        <position position="261"/>
    </location>
    <ligand>
        <name>(2E)-4-hydroxy-3-methylbut-2-enyl diphosphate</name>
        <dbReference type="ChEBI" id="CHEBI:128753"/>
    </ligand>
</feature>
<feature type="compositionally biased region" description="Basic and acidic residues" evidence="6">
    <location>
        <begin position="27"/>
        <end position="37"/>
    </location>
</feature>
<reference evidence="7" key="2">
    <citation type="journal article" date="2021" name="PeerJ">
        <title>Extensive microbial diversity within the chicken gut microbiome revealed by metagenomics and culture.</title>
        <authorList>
            <person name="Gilroy R."/>
            <person name="Ravi A."/>
            <person name="Getino M."/>
            <person name="Pursley I."/>
            <person name="Horton D.L."/>
            <person name="Alikhan N.F."/>
            <person name="Baker D."/>
            <person name="Gharbi K."/>
            <person name="Hall N."/>
            <person name="Watson M."/>
            <person name="Adriaenssens E.M."/>
            <person name="Foster-Nyarko E."/>
            <person name="Jarju S."/>
            <person name="Secka A."/>
            <person name="Antonio M."/>
            <person name="Oren A."/>
            <person name="Chaudhuri R.R."/>
            <person name="La Ragione R."/>
            <person name="Hildebrand F."/>
            <person name="Pallen M.J."/>
        </authorList>
    </citation>
    <scope>NUCLEOTIDE SEQUENCE</scope>
    <source>
        <strain evidence="7">2889</strain>
    </source>
</reference>
<dbReference type="CDD" id="cd13944">
    <property type="entry name" value="lytB_ispH"/>
    <property type="match status" value="1"/>
</dbReference>
<feature type="binding site" evidence="5">
    <location>
        <position position="309"/>
    </location>
    <ligand>
        <name>dimethylallyl diphosphate</name>
        <dbReference type="ChEBI" id="CHEBI:57623"/>
    </ligand>
</feature>
<feature type="binding site" evidence="5">
    <location>
        <position position="161"/>
    </location>
    <ligand>
        <name>isopentenyl diphosphate</name>
        <dbReference type="ChEBI" id="CHEBI:128769"/>
    </ligand>
</feature>
<reference evidence="7" key="1">
    <citation type="submission" date="2020-10" db="EMBL/GenBank/DDBJ databases">
        <authorList>
            <person name="Gilroy R."/>
        </authorList>
    </citation>
    <scope>NUCLEOTIDE SEQUENCE</scope>
    <source>
        <strain evidence="7">2889</strain>
    </source>
</reference>
<feature type="binding site" evidence="5">
    <location>
        <position position="259"/>
    </location>
    <ligand>
        <name>dimethylallyl diphosphate</name>
        <dbReference type="ChEBI" id="CHEBI:57623"/>
    </ligand>
</feature>
<feature type="binding site" evidence="5">
    <location>
        <position position="259"/>
    </location>
    <ligand>
        <name>(2E)-4-hydroxy-3-methylbut-2-enyl diphosphate</name>
        <dbReference type="ChEBI" id="CHEBI:128753"/>
    </ligand>
</feature>
<evidence type="ECO:0000313" key="7">
    <source>
        <dbReference type="EMBL" id="MBO8431742.1"/>
    </source>
</evidence>
<keyword evidence="4 5" id="KW-0411">Iron-sulfur</keyword>
<feature type="binding site" evidence="5">
    <location>
        <position position="73"/>
    </location>
    <ligand>
        <name>isopentenyl diphosphate</name>
        <dbReference type="ChEBI" id="CHEBI:128769"/>
    </ligand>
</feature>